<dbReference type="SMART" id="SM00214">
    <property type="entry name" value="VWC"/>
    <property type="match status" value="2"/>
</dbReference>
<evidence type="ECO:0000256" key="5">
    <source>
        <dbReference type="ARBA" id="ARBA00023157"/>
    </source>
</evidence>
<dbReference type="InterPro" id="IPR001007">
    <property type="entry name" value="VWF_dom"/>
</dbReference>
<keyword evidence="4" id="KW-0677">Repeat</keyword>
<dbReference type="InterPro" id="IPR052424">
    <property type="entry name" value="Kielin_Chordin-BMP_Reg"/>
</dbReference>
<dbReference type="Pfam" id="PF00094">
    <property type="entry name" value="VWD"/>
    <property type="match status" value="1"/>
</dbReference>
<keyword evidence="5" id="KW-1015">Disulfide bond</keyword>
<protein>
    <submittedName>
        <fullName evidence="6">BMP-binding endothelial regulator protein</fullName>
    </submittedName>
</protein>
<gene>
    <name evidence="6" type="ORF">CGI_10023745</name>
</gene>
<dbReference type="Pfam" id="PF08742">
    <property type="entry name" value="C8"/>
    <property type="match status" value="1"/>
</dbReference>
<organism evidence="6">
    <name type="scientific">Magallana gigas</name>
    <name type="common">Pacific oyster</name>
    <name type="synonym">Crassostrea gigas</name>
    <dbReference type="NCBI Taxonomy" id="29159"/>
    <lineage>
        <taxon>Eukaryota</taxon>
        <taxon>Metazoa</taxon>
        <taxon>Spiralia</taxon>
        <taxon>Lophotrochozoa</taxon>
        <taxon>Mollusca</taxon>
        <taxon>Bivalvia</taxon>
        <taxon>Autobranchia</taxon>
        <taxon>Pteriomorphia</taxon>
        <taxon>Ostreida</taxon>
        <taxon>Ostreoidea</taxon>
        <taxon>Ostreidae</taxon>
        <taxon>Magallana</taxon>
    </lineage>
</organism>
<evidence type="ECO:0000313" key="6">
    <source>
        <dbReference type="EMBL" id="EKC28365.1"/>
    </source>
</evidence>
<dbReference type="InParanoid" id="K1QHQ0"/>
<keyword evidence="3" id="KW-0732">Signal</keyword>
<dbReference type="GO" id="GO:0005576">
    <property type="term" value="C:extracellular region"/>
    <property type="evidence" value="ECO:0007669"/>
    <property type="project" value="UniProtKB-SubCell"/>
</dbReference>
<dbReference type="PANTHER" id="PTHR46698">
    <property type="entry name" value="CROSSVEINLESS 2"/>
    <property type="match status" value="1"/>
</dbReference>
<sequence>MRANNDVLLLTWSVLSKEDPDSLEDHKDRKWPFEKVPDVETASLSVILVISSRRILNGIRRRNNEVPSLSRAEGFVSPNKEVTCRRTQCPSLDGCHMILYENIQDNRKCCEMCKGCTYQNKEYASGDQWSSPDDPCVQLSCRSGTIVCDRETCPPITCSYNMTVKSEDSCCRVCPQKDVCIYEGTTYQDSEVWQPNLCTRCSCDDGTTRCRVQQCKVSSWCPAGYVLKYIDGECCPRCVEGKTKIGLHQKLTVKVNRKRIKLPYKNKNPTFSVHRDGNSVIFKAEFGLQVVWDGDSYVELTVSSQYKRRMAGLCGNYNGFGSDDLQGRDHKLYTDSEEFGNTWRVGSKAACVLSHNESEHSSLCDGDKRRRKRAIAACSFLLGSVFSKCRRRVDVRTYYSSCISDMCDCPRNKMCACESFKAYAQACSRENVSIRWEKHILCPSQCPRGAIYRRCTRRCSKTCDEPKKTGYCRDKCQPACICPGKRVLHNGKCIAPHTCPGAPSPSL</sequence>
<evidence type="ECO:0000256" key="4">
    <source>
        <dbReference type="ARBA" id="ARBA00022737"/>
    </source>
</evidence>
<dbReference type="EMBL" id="JH818466">
    <property type="protein sequence ID" value="EKC28365.1"/>
    <property type="molecule type" value="Genomic_DNA"/>
</dbReference>
<dbReference type="CDD" id="cd19941">
    <property type="entry name" value="TIL"/>
    <property type="match status" value="1"/>
</dbReference>
<dbReference type="InterPro" id="IPR036084">
    <property type="entry name" value="Ser_inhib-like_sf"/>
</dbReference>
<dbReference type="PROSITE" id="PS01208">
    <property type="entry name" value="VWFC_1"/>
    <property type="match status" value="1"/>
</dbReference>
<evidence type="ECO:0000256" key="3">
    <source>
        <dbReference type="ARBA" id="ARBA00022729"/>
    </source>
</evidence>
<dbReference type="InterPro" id="IPR001846">
    <property type="entry name" value="VWF_type-D"/>
</dbReference>
<dbReference type="FunCoup" id="K1QHQ0">
    <property type="interactions" value="126"/>
</dbReference>
<dbReference type="InterPro" id="IPR014853">
    <property type="entry name" value="VWF/SSPO/ZAN-like_Cys-rich_dom"/>
</dbReference>
<dbReference type="AlphaFoldDB" id="K1QHQ0"/>
<dbReference type="PROSITE" id="PS51233">
    <property type="entry name" value="VWFD"/>
    <property type="match status" value="1"/>
</dbReference>
<dbReference type="PROSITE" id="PS50184">
    <property type="entry name" value="VWFC_2"/>
    <property type="match status" value="2"/>
</dbReference>
<evidence type="ECO:0000256" key="1">
    <source>
        <dbReference type="ARBA" id="ARBA00004613"/>
    </source>
</evidence>
<dbReference type="HOGENOM" id="CLU_018024_2_0_1"/>
<dbReference type="Gene3D" id="2.10.25.10">
    <property type="entry name" value="Laminin"/>
    <property type="match status" value="1"/>
</dbReference>
<dbReference type="SMART" id="SM00832">
    <property type="entry name" value="C8"/>
    <property type="match status" value="1"/>
</dbReference>
<keyword evidence="2" id="KW-0964">Secreted</keyword>
<accession>K1QHQ0</accession>
<dbReference type="Pfam" id="PF01826">
    <property type="entry name" value="TIL"/>
    <property type="match status" value="1"/>
</dbReference>
<name>K1QHQ0_MAGGI</name>
<dbReference type="Gene3D" id="6.20.200.20">
    <property type="match status" value="1"/>
</dbReference>
<dbReference type="SUPFAM" id="SSF57567">
    <property type="entry name" value="Serine protease inhibitors"/>
    <property type="match status" value="1"/>
</dbReference>
<comment type="subcellular location">
    <subcellularLocation>
        <location evidence="1">Secreted</location>
    </subcellularLocation>
</comment>
<dbReference type="Gene3D" id="2.10.70.10">
    <property type="entry name" value="Complement Module, domain 1"/>
    <property type="match status" value="1"/>
</dbReference>
<dbReference type="PANTHER" id="PTHR46698:SF4">
    <property type="entry name" value="CROSSVEINLESS 2"/>
    <property type="match status" value="1"/>
</dbReference>
<dbReference type="Pfam" id="PF00093">
    <property type="entry name" value="VWC"/>
    <property type="match status" value="2"/>
</dbReference>
<dbReference type="SUPFAM" id="SSF57603">
    <property type="entry name" value="FnI-like domain"/>
    <property type="match status" value="2"/>
</dbReference>
<evidence type="ECO:0000256" key="2">
    <source>
        <dbReference type="ARBA" id="ARBA00022525"/>
    </source>
</evidence>
<dbReference type="InterPro" id="IPR002919">
    <property type="entry name" value="TIL_dom"/>
</dbReference>
<proteinExistence type="predicted"/>
<reference evidence="6" key="1">
    <citation type="journal article" date="2012" name="Nature">
        <title>The oyster genome reveals stress adaptation and complexity of shell formation.</title>
        <authorList>
            <person name="Zhang G."/>
            <person name="Fang X."/>
            <person name="Guo X."/>
            <person name="Li L."/>
            <person name="Luo R."/>
            <person name="Xu F."/>
            <person name="Yang P."/>
            <person name="Zhang L."/>
            <person name="Wang X."/>
            <person name="Qi H."/>
            <person name="Xiong Z."/>
            <person name="Que H."/>
            <person name="Xie Y."/>
            <person name="Holland P.W."/>
            <person name="Paps J."/>
            <person name="Zhu Y."/>
            <person name="Wu F."/>
            <person name="Chen Y."/>
            <person name="Wang J."/>
            <person name="Peng C."/>
            <person name="Meng J."/>
            <person name="Yang L."/>
            <person name="Liu J."/>
            <person name="Wen B."/>
            <person name="Zhang N."/>
            <person name="Huang Z."/>
            <person name="Zhu Q."/>
            <person name="Feng Y."/>
            <person name="Mount A."/>
            <person name="Hedgecock D."/>
            <person name="Xu Z."/>
            <person name="Liu Y."/>
            <person name="Domazet-Loso T."/>
            <person name="Du Y."/>
            <person name="Sun X."/>
            <person name="Zhang S."/>
            <person name="Liu B."/>
            <person name="Cheng P."/>
            <person name="Jiang X."/>
            <person name="Li J."/>
            <person name="Fan D."/>
            <person name="Wang W."/>
            <person name="Fu W."/>
            <person name="Wang T."/>
            <person name="Wang B."/>
            <person name="Zhang J."/>
            <person name="Peng Z."/>
            <person name="Li Y."/>
            <person name="Li N."/>
            <person name="Wang J."/>
            <person name="Chen M."/>
            <person name="He Y."/>
            <person name="Tan F."/>
            <person name="Song X."/>
            <person name="Zheng Q."/>
            <person name="Huang R."/>
            <person name="Yang H."/>
            <person name="Du X."/>
            <person name="Chen L."/>
            <person name="Yang M."/>
            <person name="Gaffney P.M."/>
            <person name="Wang S."/>
            <person name="Luo L."/>
            <person name="She Z."/>
            <person name="Ming Y."/>
            <person name="Huang W."/>
            <person name="Zhang S."/>
            <person name="Huang B."/>
            <person name="Zhang Y."/>
            <person name="Qu T."/>
            <person name="Ni P."/>
            <person name="Miao G."/>
            <person name="Wang J."/>
            <person name="Wang Q."/>
            <person name="Steinberg C.E."/>
            <person name="Wang H."/>
            <person name="Li N."/>
            <person name="Qian L."/>
            <person name="Zhang G."/>
            <person name="Li Y."/>
            <person name="Yang H."/>
            <person name="Liu X."/>
            <person name="Wang J."/>
            <person name="Yin Y."/>
            <person name="Wang J."/>
        </authorList>
    </citation>
    <scope>NUCLEOTIDE SEQUENCE [LARGE SCALE GENOMIC DNA]</scope>
    <source>
        <strain evidence="6">05x7-T-G4-1.051#20</strain>
    </source>
</reference>